<dbReference type="SUPFAM" id="SSF55729">
    <property type="entry name" value="Acyl-CoA N-acyltransferases (Nat)"/>
    <property type="match status" value="1"/>
</dbReference>
<dbReference type="Pfam" id="PF13508">
    <property type="entry name" value="Acetyltransf_7"/>
    <property type="match status" value="1"/>
</dbReference>
<dbReference type="InterPro" id="IPR000182">
    <property type="entry name" value="GNAT_dom"/>
</dbReference>
<dbReference type="Proteomes" id="UP000199502">
    <property type="component" value="Unassembled WGS sequence"/>
</dbReference>
<dbReference type="PROSITE" id="PS51186">
    <property type="entry name" value="GNAT"/>
    <property type="match status" value="1"/>
</dbReference>
<keyword evidence="3" id="KW-1185">Reference proteome</keyword>
<proteinExistence type="predicted"/>
<dbReference type="PANTHER" id="PTHR47237:SF2">
    <property type="entry name" value="BLL4206 PROTEIN"/>
    <property type="match status" value="1"/>
</dbReference>
<protein>
    <submittedName>
        <fullName evidence="2">Acetyltransferase (GNAT) domain-containing protein</fullName>
    </submittedName>
</protein>
<dbReference type="Gene3D" id="3.40.630.30">
    <property type="match status" value="1"/>
</dbReference>
<dbReference type="InterPro" id="IPR016181">
    <property type="entry name" value="Acyl_CoA_acyltransferase"/>
</dbReference>
<evidence type="ECO:0000313" key="2">
    <source>
        <dbReference type="EMBL" id="SCY94581.1"/>
    </source>
</evidence>
<accession>A0A1G5K304</accession>
<evidence type="ECO:0000259" key="1">
    <source>
        <dbReference type="PROSITE" id="PS51186"/>
    </source>
</evidence>
<dbReference type="InterPro" id="IPR041496">
    <property type="entry name" value="YitH/HolE_GNAT"/>
</dbReference>
<gene>
    <name evidence="2" type="ORF">SAMN05660710_03629</name>
</gene>
<keyword evidence="2" id="KW-0808">Transferase</keyword>
<dbReference type="AlphaFoldDB" id="A0A1G5K304"/>
<dbReference type="Pfam" id="PF18014">
    <property type="entry name" value="Acetyltransf_18"/>
    <property type="match status" value="1"/>
</dbReference>
<reference evidence="2 3" key="1">
    <citation type="submission" date="2016-10" db="EMBL/GenBank/DDBJ databases">
        <authorList>
            <person name="de Groot N.N."/>
        </authorList>
    </citation>
    <scope>NUCLEOTIDE SEQUENCE [LARGE SCALE GENOMIC DNA]</scope>
    <source>
        <strain evidence="2 3">CGMCC 1.8925</strain>
    </source>
</reference>
<dbReference type="InterPro" id="IPR052729">
    <property type="entry name" value="Acyl/Acetyltrans_Enzymes"/>
</dbReference>
<dbReference type="Gene3D" id="3.40.630.90">
    <property type="match status" value="1"/>
</dbReference>
<dbReference type="CDD" id="cd04301">
    <property type="entry name" value="NAT_SF"/>
    <property type="match status" value="1"/>
</dbReference>
<dbReference type="STRING" id="336292.SAMN05660710_03629"/>
<sequence>MPLPFVYHQGNITEIAAMTHFHTPDPVAIDLVPFEEVHLPDALALSQAVGWPHRAEDWALNLTASKGVVAVAEGRVMGTALCSLHGPVATLNMIIVDAALRGRGVGKRLMEGIIALGGAREMRLVATEEGKPLYRKLGFVETGQIVQLQGVAAPATPEQPFTASPGDPGLMAQMDFQASGMDRAALLGRIAAQGTTLVTDGGFALLRAFGRGHVLGPVVARDPAAARALMAAGANRMAGSFLRMDLPEAHGLAPFAETLGLRRAGGGTAMVRAARPRDPSPFQTHALISQALG</sequence>
<organism evidence="2 3">
    <name type="scientific">Paracoccus tibetensis</name>
    <dbReference type="NCBI Taxonomy" id="336292"/>
    <lineage>
        <taxon>Bacteria</taxon>
        <taxon>Pseudomonadati</taxon>
        <taxon>Pseudomonadota</taxon>
        <taxon>Alphaproteobacteria</taxon>
        <taxon>Rhodobacterales</taxon>
        <taxon>Paracoccaceae</taxon>
        <taxon>Paracoccus</taxon>
    </lineage>
</organism>
<dbReference type="EMBL" id="FMVT01000020">
    <property type="protein sequence ID" value="SCY94581.1"/>
    <property type="molecule type" value="Genomic_DNA"/>
</dbReference>
<evidence type="ECO:0000313" key="3">
    <source>
        <dbReference type="Proteomes" id="UP000199502"/>
    </source>
</evidence>
<dbReference type="PANTHER" id="PTHR47237">
    <property type="entry name" value="SLL0310 PROTEIN"/>
    <property type="match status" value="1"/>
</dbReference>
<feature type="domain" description="N-acetyltransferase" evidence="1">
    <location>
        <begin position="29"/>
        <end position="160"/>
    </location>
</feature>
<name>A0A1G5K304_9RHOB</name>
<dbReference type="GO" id="GO:0016747">
    <property type="term" value="F:acyltransferase activity, transferring groups other than amino-acyl groups"/>
    <property type="evidence" value="ECO:0007669"/>
    <property type="project" value="InterPro"/>
</dbReference>